<protein>
    <submittedName>
        <fullName evidence="3">OSJNBa0029L02.10 protein</fullName>
    </submittedName>
</protein>
<evidence type="ECO:0000313" key="4">
    <source>
        <dbReference type="Proteomes" id="UP000000763"/>
    </source>
</evidence>
<evidence type="ECO:0000313" key="3">
    <source>
        <dbReference type="EMBL" id="CAE04469.3"/>
    </source>
</evidence>
<evidence type="ECO:0000256" key="1">
    <source>
        <dbReference type="SAM" id="MobiDB-lite"/>
    </source>
</evidence>
<name>Q7XMS7_ORYSJ</name>
<gene>
    <name evidence="3" type="primary">OSJNBa0029L02.10</name>
</gene>
<reference evidence="4" key="2">
    <citation type="journal article" date="2008" name="Nucleic Acids Res.">
        <title>The rice annotation project database (RAP-DB): 2008 update.</title>
        <authorList>
            <consortium name="The rice annotation project (RAP)"/>
        </authorList>
    </citation>
    <scope>GENOME REANNOTATION</scope>
    <source>
        <strain evidence="4">cv. Nipponbare</strain>
    </source>
</reference>
<dbReference type="InterPro" id="IPR026960">
    <property type="entry name" value="RVT-Znf"/>
</dbReference>
<evidence type="ECO:0000259" key="2">
    <source>
        <dbReference type="Pfam" id="PF13966"/>
    </source>
</evidence>
<dbReference type="PANTHER" id="PTHR36617">
    <property type="entry name" value="PROTEIN, PUTATIVE-RELATED"/>
    <property type="match status" value="1"/>
</dbReference>
<reference evidence="4" key="1">
    <citation type="journal article" date="2005" name="Nature">
        <title>The map-based sequence of the rice genome.</title>
        <authorList>
            <consortium name="International rice genome sequencing project (IRGSP)"/>
            <person name="Matsumoto T."/>
            <person name="Wu J."/>
            <person name="Kanamori H."/>
            <person name="Katayose Y."/>
            <person name="Fujisawa M."/>
            <person name="Namiki N."/>
            <person name="Mizuno H."/>
            <person name="Yamamoto K."/>
            <person name="Antonio B.A."/>
            <person name="Baba T."/>
            <person name="Sakata K."/>
            <person name="Nagamura Y."/>
            <person name="Aoki H."/>
            <person name="Arikawa K."/>
            <person name="Arita K."/>
            <person name="Bito T."/>
            <person name="Chiden Y."/>
            <person name="Fujitsuka N."/>
            <person name="Fukunaka R."/>
            <person name="Hamada M."/>
            <person name="Harada C."/>
            <person name="Hayashi A."/>
            <person name="Hijishita S."/>
            <person name="Honda M."/>
            <person name="Hosokawa S."/>
            <person name="Ichikawa Y."/>
            <person name="Idonuma A."/>
            <person name="Iijima M."/>
            <person name="Ikeda M."/>
            <person name="Ikeno M."/>
            <person name="Ito K."/>
            <person name="Ito S."/>
            <person name="Ito T."/>
            <person name="Ito Y."/>
            <person name="Ito Y."/>
            <person name="Iwabuchi A."/>
            <person name="Kamiya K."/>
            <person name="Karasawa W."/>
            <person name="Kurita K."/>
            <person name="Katagiri S."/>
            <person name="Kikuta A."/>
            <person name="Kobayashi H."/>
            <person name="Kobayashi N."/>
            <person name="Machita K."/>
            <person name="Maehara T."/>
            <person name="Masukawa M."/>
            <person name="Mizubayashi T."/>
            <person name="Mukai Y."/>
            <person name="Nagasaki H."/>
            <person name="Nagata Y."/>
            <person name="Naito S."/>
            <person name="Nakashima M."/>
            <person name="Nakama Y."/>
            <person name="Nakamichi Y."/>
            <person name="Nakamura M."/>
            <person name="Meguro A."/>
            <person name="Negishi M."/>
            <person name="Ohta I."/>
            <person name="Ohta T."/>
            <person name="Okamoto M."/>
            <person name="Ono N."/>
            <person name="Saji S."/>
            <person name="Sakaguchi M."/>
            <person name="Sakai K."/>
            <person name="Shibata M."/>
            <person name="Shimokawa T."/>
            <person name="Song J."/>
            <person name="Takazaki Y."/>
            <person name="Terasawa K."/>
            <person name="Tsugane M."/>
            <person name="Tsuji K."/>
            <person name="Ueda S."/>
            <person name="Waki K."/>
            <person name="Yamagata H."/>
            <person name="Yamamoto M."/>
            <person name="Yamamoto S."/>
            <person name="Yamane H."/>
            <person name="Yoshiki S."/>
            <person name="Yoshihara R."/>
            <person name="Yukawa K."/>
            <person name="Zhong H."/>
            <person name="Yano M."/>
            <person name="Yuan Q."/>
            <person name="Ouyang S."/>
            <person name="Liu J."/>
            <person name="Jones K.M."/>
            <person name="Gansberger K."/>
            <person name="Moffat K."/>
            <person name="Hill J."/>
            <person name="Bera J."/>
            <person name="Fadrosh D."/>
            <person name="Jin S."/>
            <person name="Johri S."/>
            <person name="Kim M."/>
            <person name="Overton L."/>
            <person name="Reardon M."/>
            <person name="Tsitrin T."/>
            <person name="Vuong H."/>
            <person name="Weaver B."/>
            <person name="Ciecko A."/>
            <person name="Tallon L."/>
            <person name="Jackson J."/>
            <person name="Pai G."/>
            <person name="Aken S.V."/>
            <person name="Utterback T."/>
            <person name="Reidmuller S."/>
            <person name="Feldblyum T."/>
            <person name="Hsiao J."/>
            <person name="Zismann V."/>
            <person name="Iobst S."/>
            <person name="de Vazeille A.R."/>
            <person name="Buell C.R."/>
            <person name="Ying K."/>
            <person name="Li Y."/>
            <person name="Lu T."/>
            <person name="Huang Y."/>
            <person name="Zhao Q."/>
            <person name="Feng Q."/>
            <person name="Zhang L."/>
            <person name="Zhu J."/>
            <person name="Weng Q."/>
            <person name="Mu J."/>
            <person name="Lu Y."/>
            <person name="Fan D."/>
            <person name="Liu Y."/>
            <person name="Guan J."/>
            <person name="Zhang Y."/>
            <person name="Yu S."/>
            <person name="Liu X."/>
            <person name="Zhang Y."/>
            <person name="Hong G."/>
            <person name="Han B."/>
            <person name="Choisne N."/>
            <person name="Demange N."/>
            <person name="Orjeda G."/>
            <person name="Samain S."/>
            <person name="Cattolico L."/>
            <person name="Pelletier E."/>
            <person name="Couloux A."/>
            <person name="Segurens B."/>
            <person name="Wincker P."/>
            <person name="D'Hont A."/>
            <person name="Scarpelli C."/>
            <person name="Weissenbach J."/>
            <person name="Salanoubat M."/>
            <person name="Quetier F."/>
            <person name="Yu Y."/>
            <person name="Kim H.R."/>
            <person name="Rambo T."/>
            <person name="Currie J."/>
            <person name="Collura K."/>
            <person name="Luo M."/>
            <person name="Yang T."/>
            <person name="Ammiraju J.S.S."/>
            <person name="Engler F."/>
            <person name="Soderlund C."/>
            <person name="Wing R.A."/>
            <person name="Palmer L.E."/>
            <person name="de la Bastide M."/>
            <person name="Spiegel L."/>
            <person name="Nascimento L."/>
            <person name="Zutavern T."/>
            <person name="O'Shaughnessy A."/>
            <person name="Dike S."/>
            <person name="Dedhia N."/>
            <person name="Preston R."/>
            <person name="Balija V."/>
            <person name="McCombie W.R."/>
            <person name="Chow T."/>
            <person name="Chen H."/>
            <person name="Chung M."/>
            <person name="Chen C."/>
            <person name="Shaw J."/>
            <person name="Wu H."/>
            <person name="Hsiao K."/>
            <person name="Chao Y."/>
            <person name="Chu M."/>
            <person name="Cheng C."/>
            <person name="Hour A."/>
            <person name="Lee P."/>
            <person name="Lin S."/>
            <person name="Lin Y."/>
            <person name="Liou J."/>
            <person name="Liu S."/>
            <person name="Hsing Y."/>
            <person name="Raghuvanshi S."/>
            <person name="Mohanty A."/>
            <person name="Bharti A.K."/>
            <person name="Gaur A."/>
            <person name="Gupta V."/>
            <person name="Kumar D."/>
            <person name="Ravi V."/>
            <person name="Vij S."/>
            <person name="Kapur A."/>
            <person name="Khurana P."/>
            <person name="Khurana P."/>
            <person name="Khurana J.P."/>
            <person name="Tyagi A.K."/>
            <person name="Gaikwad K."/>
            <person name="Singh A."/>
            <person name="Dalal V."/>
            <person name="Srivastava S."/>
            <person name="Dixit A."/>
            <person name="Pal A.K."/>
            <person name="Ghazi I.A."/>
            <person name="Yadav M."/>
            <person name="Pandit A."/>
            <person name="Bhargava A."/>
            <person name="Sureshbabu K."/>
            <person name="Batra K."/>
            <person name="Sharma T.R."/>
            <person name="Mohapatra T."/>
            <person name="Singh N.K."/>
            <person name="Messing J."/>
            <person name="Nelson A.B."/>
            <person name="Fuks G."/>
            <person name="Kavchok S."/>
            <person name="Keizer G."/>
            <person name="Linton E."/>
            <person name="Llaca V."/>
            <person name="Song R."/>
            <person name="Tanyolac B."/>
            <person name="Young S."/>
            <person name="Ho-Il K."/>
            <person name="Hahn J.H."/>
            <person name="Sangsakoo G."/>
            <person name="Vanavichit A."/>
            <person name="de Mattos Luiz.A.T."/>
            <person name="Zimmer P.D."/>
            <person name="Malone G."/>
            <person name="Dellagostin O."/>
            <person name="de Oliveira A.C."/>
            <person name="Bevan M."/>
            <person name="Bancroft I."/>
            <person name="Minx P."/>
            <person name="Cordum H."/>
            <person name="Wilson R."/>
            <person name="Cheng Z."/>
            <person name="Jin W."/>
            <person name="Jiang J."/>
            <person name="Leong S.A."/>
            <person name="Iwama H."/>
            <person name="Gojobori T."/>
            <person name="Itoh T."/>
            <person name="Niimura Y."/>
            <person name="Fujii Y."/>
            <person name="Habara T."/>
            <person name="Sakai H."/>
            <person name="Sato Y."/>
            <person name="Wilson G."/>
            <person name="Kumar K."/>
            <person name="McCouch S."/>
            <person name="Juretic N."/>
            <person name="Hoen D."/>
            <person name="Wright S."/>
            <person name="Bruskiewich R."/>
            <person name="Bureau T."/>
            <person name="Miyao A."/>
            <person name="Hirochika H."/>
            <person name="Nishikawa T."/>
            <person name="Kadowaki K."/>
            <person name="Sugiura M."/>
            <person name="Burr B."/>
            <person name="Sasaki T."/>
        </authorList>
    </citation>
    <scope>NUCLEOTIDE SEQUENCE [LARGE SCALE GENOMIC DNA]</scope>
    <source>
        <strain evidence="4">cv. Nipponbare</strain>
    </source>
</reference>
<proteinExistence type="predicted"/>
<accession>Q7XMS7</accession>
<dbReference type="Pfam" id="PF13966">
    <property type="entry name" value="zf-RVT"/>
    <property type="match status" value="1"/>
</dbReference>
<organism evidence="3 4">
    <name type="scientific">Oryza sativa subsp. japonica</name>
    <name type="common">Rice</name>
    <dbReference type="NCBI Taxonomy" id="39947"/>
    <lineage>
        <taxon>Eukaryota</taxon>
        <taxon>Viridiplantae</taxon>
        <taxon>Streptophyta</taxon>
        <taxon>Embryophyta</taxon>
        <taxon>Tracheophyta</taxon>
        <taxon>Spermatophyta</taxon>
        <taxon>Magnoliopsida</taxon>
        <taxon>Liliopsida</taxon>
        <taxon>Poales</taxon>
        <taxon>Poaceae</taxon>
        <taxon>BOP clade</taxon>
        <taxon>Oryzoideae</taxon>
        <taxon>Oryzeae</taxon>
        <taxon>Oryzinae</taxon>
        <taxon>Oryza</taxon>
        <taxon>Oryza sativa</taxon>
    </lineage>
</organism>
<dbReference type="Proteomes" id="UP000000763">
    <property type="component" value="Chromosome 4"/>
</dbReference>
<sequence>MDVKEVFYKFCTNVVGNGRNTLFWEDNWIGGKPLAEQFRDLYNITLTKKITVADVKQVGIDSIKFRRDVLGNKLLKIKQSWSDLVLEDGTRDTLRWNLTKDGKFTVKSFHTALKMQQVIFPHKKIWGLKVPLKIKIFIWMFTKNKILTKDNLFKRGWRKGKANCQFCDQTETLQPLFYCPLARLLWNIVKCALNINSVLNRQDLFGSWMNKIDKFTKKLVVVGLAAIIWTIWKFRNKACFEKKLPADPTDLVFMACSLVDSWATLQKQEGSRRNLQLGARLLKQVKSTARVRIECRLALEHGNEDNLSLSIAVRVHRGRYSGRHGEGKWSGGGRRGAASQRHGWRGRGGCADGWYQFHRARSIAEHLVIGSALMFAGETRRCQPGQIFF</sequence>
<feature type="domain" description="Reverse transcriptase zinc-binding" evidence="2">
    <location>
        <begin position="104"/>
        <end position="186"/>
    </location>
</feature>
<dbReference type="PANTHER" id="PTHR36617:SF14">
    <property type="entry name" value="REVERSE TRANSCRIPTASE ZINC-BINDING DOMAIN-CONTAINING PROTEIN"/>
    <property type="match status" value="1"/>
</dbReference>
<feature type="region of interest" description="Disordered" evidence="1">
    <location>
        <begin position="324"/>
        <end position="343"/>
    </location>
</feature>
<dbReference type="EMBL" id="AL662962">
    <property type="protein sequence ID" value="CAE04469.3"/>
    <property type="molecule type" value="Genomic_DNA"/>
</dbReference>
<dbReference type="AlphaFoldDB" id="Q7XMS7"/>